<gene>
    <name evidence="1" type="ORF">FSB73_21070</name>
</gene>
<name>A0A5B8VQ77_9BACT</name>
<dbReference type="KEGG" id="agi:FSB73_21070"/>
<keyword evidence="2" id="KW-1185">Reference proteome</keyword>
<dbReference type="AlphaFoldDB" id="A0A5B8VQ77"/>
<organism evidence="1 2">
    <name type="scientific">Arachidicoccus ginsenosidivorans</name>
    <dbReference type="NCBI Taxonomy" id="496057"/>
    <lineage>
        <taxon>Bacteria</taxon>
        <taxon>Pseudomonadati</taxon>
        <taxon>Bacteroidota</taxon>
        <taxon>Chitinophagia</taxon>
        <taxon>Chitinophagales</taxon>
        <taxon>Chitinophagaceae</taxon>
        <taxon>Arachidicoccus</taxon>
    </lineage>
</organism>
<dbReference type="Proteomes" id="UP000321291">
    <property type="component" value="Chromosome"/>
</dbReference>
<evidence type="ECO:0000313" key="1">
    <source>
        <dbReference type="EMBL" id="QEC73787.1"/>
    </source>
</evidence>
<dbReference type="NCBIfam" id="TIGR04183">
    <property type="entry name" value="Por_Secre_tail"/>
    <property type="match status" value="1"/>
</dbReference>
<accession>A0A5B8VQ77</accession>
<evidence type="ECO:0000313" key="2">
    <source>
        <dbReference type="Proteomes" id="UP000321291"/>
    </source>
</evidence>
<sequence length="263" mass="28434">MEPGSGYMLYRTTDDQTSFHYGALGGSLGLSRVQNQNLHLSRLNGNRRLLNTNQLRLAANFKYAENMTILAAVDSSTKIQSGDIVLAYVGGELRAKAGAYTLPAGAGKGAQPVFLFNIAGNSPDPVIFKLQRQGRVIASSPAVFNYAVNGQLGSIGQPYVLHFGTDGKQKVTLFPNPFKNEVQLTIDLASSQLSHSIQYSVFDIGGRLVYKSPNAQVTGLSYHTSWKPGTGSGSRLDKHIAPGVYLIQVTIDGHSETYKVIKR</sequence>
<reference evidence="1 2" key="1">
    <citation type="journal article" date="2017" name="Int. J. Syst. Evol. Microbiol.">
        <title>Arachidicoccus ginsenosidivorans sp. nov., with ginsenoside-converting activity isolated from ginseng cultivating soil.</title>
        <authorList>
            <person name="Siddiqi M.Z."/>
            <person name="Aslam Z."/>
            <person name="Im W.T."/>
        </authorList>
    </citation>
    <scope>NUCLEOTIDE SEQUENCE [LARGE SCALE GENOMIC DNA]</scope>
    <source>
        <strain evidence="1 2">Gsoil 809</strain>
    </source>
</reference>
<dbReference type="RefSeq" id="WP_146786858.1">
    <property type="nucleotide sequence ID" value="NZ_CP042434.1"/>
</dbReference>
<proteinExistence type="predicted"/>
<dbReference type="EMBL" id="CP042434">
    <property type="protein sequence ID" value="QEC73787.1"/>
    <property type="molecule type" value="Genomic_DNA"/>
</dbReference>
<dbReference type="InterPro" id="IPR026444">
    <property type="entry name" value="Secre_tail"/>
</dbReference>
<protein>
    <submittedName>
        <fullName evidence="1">T9SS type A sorting domain-containing protein</fullName>
    </submittedName>
</protein>
<dbReference type="OrthoDB" id="651538at2"/>